<evidence type="ECO:0000313" key="1">
    <source>
        <dbReference type="EMBL" id="KAF9512107.1"/>
    </source>
</evidence>
<name>A0A9P6DSF7_9AGAM</name>
<gene>
    <name evidence="1" type="ORF">BS47DRAFT_1345911</name>
</gene>
<protein>
    <submittedName>
        <fullName evidence="1">Uncharacterized protein</fullName>
    </submittedName>
</protein>
<reference evidence="1" key="1">
    <citation type="journal article" date="2020" name="Nat. Commun.">
        <title>Large-scale genome sequencing of mycorrhizal fungi provides insights into the early evolution of symbiotic traits.</title>
        <authorList>
            <person name="Miyauchi S."/>
            <person name="Kiss E."/>
            <person name="Kuo A."/>
            <person name="Drula E."/>
            <person name="Kohler A."/>
            <person name="Sanchez-Garcia M."/>
            <person name="Morin E."/>
            <person name="Andreopoulos B."/>
            <person name="Barry K.W."/>
            <person name="Bonito G."/>
            <person name="Buee M."/>
            <person name="Carver A."/>
            <person name="Chen C."/>
            <person name="Cichocki N."/>
            <person name="Clum A."/>
            <person name="Culley D."/>
            <person name="Crous P.W."/>
            <person name="Fauchery L."/>
            <person name="Girlanda M."/>
            <person name="Hayes R.D."/>
            <person name="Keri Z."/>
            <person name="LaButti K."/>
            <person name="Lipzen A."/>
            <person name="Lombard V."/>
            <person name="Magnuson J."/>
            <person name="Maillard F."/>
            <person name="Murat C."/>
            <person name="Nolan M."/>
            <person name="Ohm R.A."/>
            <person name="Pangilinan J."/>
            <person name="Pereira M.F."/>
            <person name="Perotto S."/>
            <person name="Peter M."/>
            <person name="Pfister S."/>
            <person name="Riley R."/>
            <person name="Sitrit Y."/>
            <person name="Stielow J.B."/>
            <person name="Szollosi G."/>
            <person name="Zifcakova L."/>
            <person name="Stursova M."/>
            <person name="Spatafora J.W."/>
            <person name="Tedersoo L."/>
            <person name="Vaario L.M."/>
            <person name="Yamada A."/>
            <person name="Yan M."/>
            <person name="Wang P."/>
            <person name="Xu J."/>
            <person name="Bruns T."/>
            <person name="Baldrian P."/>
            <person name="Vilgalys R."/>
            <person name="Dunand C."/>
            <person name="Henrissat B."/>
            <person name="Grigoriev I.V."/>
            <person name="Hibbett D."/>
            <person name="Nagy L.G."/>
            <person name="Martin F.M."/>
        </authorList>
    </citation>
    <scope>NUCLEOTIDE SEQUENCE</scope>
    <source>
        <strain evidence="1">UP504</strain>
    </source>
</reference>
<dbReference type="EMBL" id="MU128991">
    <property type="protein sequence ID" value="KAF9512107.1"/>
    <property type="molecule type" value="Genomic_DNA"/>
</dbReference>
<dbReference type="Proteomes" id="UP000886523">
    <property type="component" value="Unassembled WGS sequence"/>
</dbReference>
<accession>A0A9P6DSF7</accession>
<feature type="non-terminal residue" evidence="1">
    <location>
        <position position="1"/>
    </location>
</feature>
<organism evidence="1 2">
    <name type="scientific">Hydnum rufescens UP504</name>
    <dbReference type="NCBI Taxonomy" id="1448309"/>
    <lineage>
        <taxon>Eukaryota</taxon>
        <taxon>Fungi</taxon>
        <taxon>Dikarya</taxon>
        <taxon>Basidiomycota</taxon>
        <taxon>Agaricomycotina</taxon>
        <taxon>Agaricomycetes</taxon>
        <taxon>Cantharellales</taxon>
        <taxon>Hydnaceae</taxon>
        <taxon>Hydnum</taxon>
    </lineage>
</organism>
<comment type="caution">
    <text evidence="1">The sequence shown here is derived from an EMBL/GenBank/DDBJ whole genome shotgun (WGS) entry which is preliminary data.</text>
</comment>
<keyword evidence="2" id="KW-1185">Reference proteome</keyword>
<sequence length="108" mass="12154">GPMVWGMGLILTRVIDSGQYLVMFSQPRFFAPAFNSYRTPDFDVCEIIQDPQSRQIFCRPHLIVEVKAPSFPHSLGPGERDKNTDILMATSELNKWGIYLPAGQGLLL</sequence>
<dbReference type="AlphaFoldDB" id="A0A9P6DSF7"/>
<proteinExistence type="predicted"/>
<evidence type="ECO:0000313" key="2">
    <source>
        <dbReference type="Proteomes" id="UP000886523"/>
    </source>
</evidence>